<dbReference type="Gene3D" id="4.10.1100.10">
    <property type="entry name" value="Transcription factor, SBP-box domain"/>
    <property type="match status" value="1"/>
</dbReference>
<dbReference type="FunFam" id="4.10.1100.10:FF:000001">
    <property type="entry name" value="Squamosa promoter-binding-like protein 14"/>
    <property type="match status" value="1"/>
</dbReference>
<dbReference type="InterPro" id="IPR004333">
    <property type="entry name" value="SBP_dom"/>
</dbReference>
<dbReference type="SUPFAM" id="SSF103612">
    <property type="entry name" value="SBT domain"/>
    <property type="match status" value="1"/>
</dbReference>
<evidence type="ECO:0000256" key="1">
    <source>
        <dbReference type="ARBA" id="ARBA00004123"/>
    </source>
</evidence>
<protein>
    <recommendedName>
        <fullName evidence="11">SBP-type domain-containing protein</fullName>
    </recommendedName>
</protein>
<evidence type="ECO:0000256" key="4">
    <source>
        <dbReference type="ARBA" id="ARBA00022833"/>
    </source>
</evidence>
<keyword evidence="7" id="KW-0804">Transcription</keyword>
<feature type="region of interest" description="Disordered" evidence="10">
    <location>
        <begin position="60"/>
        <end position="86"/>
    </location>
</feature>
<name>A0AAQ3WN28_PASNO</name>
<evidence type="ECO:0000256" key="8">
    <source>
        <dbReference type="ARBA" id="ARBA00023242"/>
    </source>
</evidence>
<comment type="subcellular location">
    <subcellularLocation>
        <location evidence="1">Nucleus</location>
    </subcellularLocation>
</comment>
<dbReference type="GO" id="GO:0008270">
    <property type="term" value="F:zinc ion binding"/>
    <property type="evidence" value="ECO:0007669"/>
    <property type="project" value="UniProtKB-KW"/>
</dbReference>
<dbReference type="InterPro" id="IPR036893">
    <property type="entry name" value="SBP_sf"/>
</dbReference>
<dbReference type="Proteomes" id="UP001341281">
    <property type="component" value="Chromosome 04"/>
</dbReference>
<organism evidence="12 13">
    <name type="scientific">Paspalum notatum var. saurae</name>
    <dbReference type="NCBI Taxonomy" id="547442"/>
    <lineage>
        <taxon>Eukaryota</taxon>
        <taxon>Viridiplantae</taxon>
        <taxon>Streptophyta</taxon>
        <taxon>Embryophyta</taxon>
        <taxon>Tracheophyta</taxon>
        <taxon>Spermatophyta</taxon>
        <taxon>Magnoliopsida</taxon>
        <taxon>Liliopsida</taxon>
        <taxon>Poales</taxon>
        <taxon>Poaceae</taxon>
        <taxon>PACMAD clade</taxon>
        <taxon>Panicoideae</taxon>
        <taxon>Andropogonodae</taxon>
        <taxon>Paspaleae</taxon>
        <taxon>Paspalinae</taxon>
        <taxon>Paspalum</taxon>
    </lineage>
</organism>
<keyword evidence="6" id="KW-0238">DNA-binding</keyword>
<dbReference type="GO" id="GO:0003677">
    <property type="term" value="F:DNA binding"/>
    <property type="evidence" value="ECO:0007669"/>
    <property type="project" value="UniProtKB-KW"/>
</dbReference>
<keyword evidence="8" id="KW-0539">Nucleus</keyword>
<sequence>MDWDAKTLPAWDLGTVVGPSGGGGRSGVVAAAAGGGGGGAALDLKLGAPTSWRAATPSAPALPLAAPAPPPPQAKRPRAGQAQQAVPSCSVEGCAADLSRCRDYHRRHKVCEAHSKTPVVTVAGQQQRFCQQCSRFHLLGEFDEVKRSCRKRLDGHNRRRRKPQPDPLNPAGLFASHHGMTRFASYPQLFASSSMAEPKWPVVKTEADVFQDQYFPAVHLNGAGSLFHGKDRKHFPFLTSHDNGGDAAAAFSCQPFTITTASSESTSKQSNGNCALSLLSDNPTPAQTAMIPTAQPLGAAIPYGLPRHSDGGGGGDVSLIGMSYARVTDSKHQRPSVLTTSTGHTHTIQAAAAPASPAPATTTPLPYHGYYHVSGGDQGNNPDGAAIQALPFSSW</sequence>
<dbReference type="PANTHER" id="PTHR31251:SF106">
    <property type="entry name" value="SQUAMOSA PROMOTER-BINDING-LIKE PROTEIN 4"/>
    <property type="match status" value="1"/>
</dbReference>
<evidence type="ECO:0000313" key="13">
    <source>
        <dbReference type="Proteomes" id="UP001341281"/>
    </source>
</evidence>
<keyword evidence="4" id="KW-0862">Zinc</keyword>
<dbReference type="PROSITE" id="PS51141">
    <property type="entry name" value="ZF_SBP"/>
    <property type="match status" value="1"/>
</dbReference>
<dbReference type="EMBL" id="CP144748">
    <property type="protein sequence ID" value="WVZ67618.1"/>
    <property type="molecule type" value="Genomic_DNA"/>
</dbReference>
<evidence type="ECO:0000313" key="12">
    <source>
        <dbReference type="EMBL" id="WVZ67618.1"/>
    </source>
</evidence>
<dbReference type="AlphaFoldDB" id="A0AAQ3WN28"/>
<keyword evidence="3 9" id="KW-0863">Zinc-finger</keyword>
<accession>A0AAQ3WN28</accession>
<gene>
    <name evidence="12" type="ORF">U9M48_016670</name>
</gene>
<dbReference type="Pfam" id="PF03110">
    <property type="entry name" value="SBP"/>
    <property type="match status" value="1"/>
</dbReference>
<dbReference type="PANTHER" id="PTHR31251">
    <property type="entry name" value="SQUAMOSA PROMOTER-BINDING-LIKE PROTEIN 4"/>
    <property type="match status" value="1"/>
</dbReference>
<keyword evidence="2" id="KW-0479">Metal-binding</keyword>
<evidence type="ECO:0000256" key="5">
    <source>
        <dbReference type="ARBA" id="ARBA00023015"/>
    </source>
</evidence>
<evidence type="ECO:0000256" key="7">
    <source>
        <dbReference type="ARBA" id="ARBA00023163"/>
    </source>
</evidence>
<keyword evidence="5" id="KW-0805">Transcription regulation</keyword>
<proteinExistence type="predicted"/>
<evidence type="ECO:0000256" key="2">
    <source>
        <dbReference type="ARBA" id="ARBA00022723"/>
    </source>
</evidence>
<reference evidence="12 13" key="1">
    <citation type="submission" date="2024-02" db="EMBL/GenBank/DDBJ databases">
        <title>High-quality chromosome-scale genome assembly of Pensacola bahiagrass (Paspalum notatum Flugge var. saurae).</title>
        <authorList>
            <person name="Vega J.M."/>
            <person name="Podio M."/>
            <person name="Orjuela J."/>
            <person name="Siena L.A."/>
            <person name="Pessino S.C."/>
            <person name="Combes M.C."/>
            <person name="Mariac C."/>
            <person name="Albertini E."/>
            <person name="Pupilli F."/>
            <person name="Ortiz J.P.A."/>
            <person name="Leblanc O."/>
        </authorList>
    </citation>
    <scope>NUCLEOTIDE SEQUENCE [LARGE SCALE GENOMIC DNA]</scope>
    <source>
        <strain evidence="12">R1</strain>
        <tissue evidence="12">Leaf</tissue>
    </source>
</reference>
<dbReference type="InterPro" id="IPR044817">
    <property type="entry name" value="SBP-like"/>
</dbReference>
<keyword evidence="13" id="KW-1185">Reference proteome</keyword>
<evidence type="ECO:0000256" key="6">
    <source>
        <dbReference type="ARBA" id="ARBA00023125"/>
    </source>
</evidence>
<dbReference type="GO" id="GO:0005634">
    <property type="term" value="C:nucleus"/>
    <property type="evidence" value="ECO:0007669"/>
    <property type="project" value="UniProtKB-SubCell"/>
</dbReference>
<feature type="domain" description="SBP-type" evidence="11">
    <location>
        <begin position="86"/>
        <end position="163"/>
    </location>
</feature>
<evidence type="ECO:0000259" key="11">
    <source>
        <dbReference type="PROSITE" id="PS51141"/>
    </source>
</evidence>
<evidence type="ECO:0000256" key="3">
    <source>
        <dbReference type="ARBA" id="ARBA00022771"/>
    </source>
</evidence>
<evidence type="ECO:0000256" key="9">
    <source>
        <dbReference type="PROSITE-ProRule" id="PRU00470"/>
    </source>
</evidence>
<evidence type="ECO:0000256" key="10">
    <source>
        <dbReference type="SAM" id="MobiDB-lite"/>
    </source>
</evidence>